<dbReference type="Gene3D" id="3.10.100.10">
    <property type="entry name" value="Mannose-Binding Protein A, subunit A"/>
    <property type="match status" value="2"/>
</dbReference>
<feature type="region of interest" description="Disordered" evidence="8">
    <location>
        <begin position="525"/>
        <end position="571"/>
    </location>
</feature>
<keyword evidence="1" id="KW-0808">Transferase</keyword>
<dbReference type="GO" id="GO:0016787">
    <property type="term" value="F:hydrolase activity"/>
    <property type="evidence" value="ECO:0007669"/>
    <property type="project" value="UniProtKB-KW"/>
</dbReference>
<dbReference type="PROSITE" id="PS00615">
    <property type="entry name" value="C_TYPE_LECTIN_1"/>
    <property type="match status" value="1"/>
</dbReference>
<keyword evidence="5" id="KW-0378">Hydrolase</keyword>
<evidence type="ECO:0000256" key="6">
    <source>
        <dbReference type="ARBA" id="ARBA00022918"/>
    </source>
</evidence>
<reference evidence="11 12" key="1">
    <citation type="journal article" date="2021" name="Elife">
        <title>Chloroplast acquisition without the gene transfer in kleptoplastic sea slugs, Plakobranchus ocellatus.</title>
        <authorList>
            <person name="Maeda T."/>
            <person name="Takahashi S."/>
            <person name="Yoshida T."/>
            <person name="Shimamura S."/>
            <person name="Takaki Y."/>
            <person name="Nagai Y."/>
            <person name="Toyoda A."/>
            <person name="Suzuki Y."/>
            <person name="Arimoto A."/>
            <person name="Ishii H."/>
            <person name="Satoh N."/>
            <person name="Nishiyama T."/>
            <person name="Hasebe M."/>
            <person name="Maruyama T."/>
            <person name="Minagawa J."/>
            <person name="Obokata J."/>
            <person name="Shigenobu S."/>
        </authorList>
    </citation>
    <scope>NUCLEOTIDE SEQUENCE [LARGE SCALE GENOMIC DNA]</scope>
</reference>
<dbReference type="PROSITE" id="PS50041">
    <property type="entry name" value="C_TYPE_LECTIN_2"/>
    <property type="match status" value="2"/>
</dbReference>
<dbReference type="SUPFAM" id="SSF56672">
    <property type="entry name" value="DNA/RNA polymerases"/>
    <property type="match status" value="1"/>
</dbReference>
<proteinExistence type="predicted"/>
<feature type="domain" description="C-type lectin" evidence="10">
    <location>
        <begin position="309"/>
        <end position="430"/>
    </location>
</feature>
<dbReference type="SUPFAM" id="SSF56436">
    <property type="entry name" value="C-type lectin-like"/>
    <property type="match status" value="2"/>
</dbReference>
<accession>A0AAV3YVE8</accession>
<keyword evidence="7" id="KW-1015">Disulfide bond</keyword>
<evidence type="ECO:0000256" key="2">
    <source>
        <dbReference type="ARBA" id="ARBA00022695"/>
    </source>
</evidence>
<name>A0AAV3YVE8_9GAST</name>
<keyword evidence="9" id="KW-0812">Transmembrane</keyword>
<dbReference type="GO" id="GO:0004519">
    <property type="term" value="F:endonuclease activity"/>
    <property type="evidence" value="ECO:0007669"/>
    <property type="project" value="UniProtKB-KW"/>
</dbReference>
<sequence>MIKIKSIMTQTPLLAHYDARKETRVSADASKYGLGAVLLQKTEKDNAWNPIFYASRSLTTTEARYAQIEKEALAATWACEKFAGFLIGLHMFIIETDHKPLLVLLQNKELDELTPRLQRFRMRLMRFSYKIDLFIVPTELLNRFLEAVRVLFKSDFAYNHNGFGYKTKCYILNPAPHTWDEATQLCQERGGELASIPNKEVSQFISSELMTRHKTSWIGLSKNISNQFTWTNKEKVQYLPWQAPFDGRNTDNCVQLNTAGASGVFEPIQCEFELSSVCEIPRVLESPGMDEDTGLTVPLYDCPASWRQKDEFCYKLIPEQMSWQDAQDHCGEMNGDLTSIHNQDTQDFLKTLACDCSRPNPVWIGLHQNGRRENFEWSDGSPFDYFNWRDGLRSFNPYSETQKRCVQFECSRGCEWNDIPCDSKLQFVCQVWRAYPLDMETTRAGELFTTTDAEPATTAAATTKVDEPETTITSTTLVEEPETTTAAAKITTTPAEEPETTTAAATITTTPAEEPETTAAATVAVTTPADEPETTTTTPADEPVTTTTPADEPETTRTTQTTTVDETETTTAVDATTRDPEFHSTVVTDSTTEIPDIDTTAKLPNVVIDRTDRYPASDSNIIIAARDDTDSQQYGVQTANKEDKTGDSDNQGLLSIELLIGIFCAVVVAIFLLSVVLVFVSRHFKGPLIQNKNSVRYVNHKDENEYVDIMGPQSGGSEPTPDATPVMSQTSLEVEMYNNYVPSARDLDAGASLSFENSVYDMTR</sequence>
<keyword evidence="4" id="KW-0255">Endonuclease</keyword>
<evidence type="ECO:0000256" key="9">
    <source>
        <dbReference type="SAM" id="Phobius"/>
    </source>
</evidence>
<evidence type="ECO:0000256" key="1">
    <source>
        <dbReference type="ARBA" id="ARBA00022679"/>
    </source>
</evidence>
<dbReference type="GO" id="GO:0003964">
    <property type="term" value="F:RNA-directed DNA polymerase activity"/>
    <property type="evidence" value="ECO:0007669"/>
    <property type="project" value="UniProtKB-KW"/>
</dbReference>
<dbReference type="PANTHER" id="PTHR22803">
    <property type="entry name" value="MANNOSE, PHOSPHOLIPASE, LECTIN RECEPTOR RELATED"/>
    <property type="match status" value="1"/>
</dbReference>
<evidence type="ECO:0000256" key="7">
    <source>
        <dbReference type="ARBA" id="ARBA00023157"/>
    </source>
</evidence>
<feature type="transmembrane region" description="Helical" evidence="9">
    <location>
        <begin position="658"/>
        <end position="680"/>
    </location>
</feature>
<evidence type="ECO:0000259" key="10">
    <source>
        <dbReference type="PROSITE" id="PS50041"/>
    </source>
</evidence>
<keyword evidence="9" id="KW-1133">Transmembrane helix</keyword>
<dbReference type="Pfam" id="PF17917">
    <property type="entry name" value="RT_RNaseH"/>
    <property type="match status" value="1"/>
</dbReference>
<dbReference type="Proteomes" id="UP000735302">
    <property type="component" value="Unassembled WGS sequence"/>
</dbReference>
<organism evidence="11 12">
    <name type="scientific">Plakobranchus ocellatus</name>
    <dbReference type="NCBI Taxonomy" id="259542"/>
    <lineage>
        <taxon>Eukaryota</taxon>
        <taxon>Metazoa</taxon>
        <taxon>Spiralia</taxon>
        <taxon>Lophotrochozoa</taxon>
        <taxon>Mollusca</taxon>
        <taxon>Gastropoda</taxon>
        <taxon>Heterobranchia</taxon>
        <taxon>Euthyneura</taxon>
        <taxon>Panpulmonata</taxon>
        <taxon>Sacoglossa</taxon>
        <taxon>Placobranchoidea</taxon>
        <taxon>Plakobranchidae</taxon>
        <taxon>Plakobranchus</taxon>
    </lineage>
</organism>
<evidence type="ECO:0000256" key="4">
    <source>
        <dbReference type="ARBA" id="ARBA00022759"/>
    </source>
</evidence>
<dbReference type="CDD" id="cd00037">
    <property type="entry name" value="CLECT"/>
    <property type="match status" value="2"/>
</dbReference>
<evidence type="ECO:0000256" key="3">
    <source>
        <dbReference type="ARBA" id="ARBA00022722"/>
    </source>
</evidence>
<evidence type="ECO:0000256" key="8">
    <source>
        <dbReference type="SAM" id="MobiDB-lite"/>
    </source>
</evidence>
<dbReference type="FunFam" id="3.10.20.370:FF:000001">
    <property type="entry name" value="Retrovirus-related Pol polyprotein from transposon 17.6-like protein"/>
    <property type="match status" value="1"/>
</dbReference>
<keyword evidence="12" id="KW-1185">Reference proteome</keyword>
<evidence type="ECO:0000256" key="5">
    <source>
        <dbReference type="ARBA" id="ARBA00022801"/>
    </source>
</evidence>
<dbReference type="CDD" id="cd09274">
    <property type="entry name" value="RNase_HI_RT_Ty3"/>
    <property type="match status" value="1"/>
</dbReference>
<dbReference type="InterPro" id="IPR018378">
    <property type="entry name" value="C-type_lectin_CS"/>
</dbReference>
<dbReference type="InterPro" id="IPR041373">
    <property type="entry name" value="RT_RNaseH"/>
</dbReference>
<dbReference type="SMART" id="SM00034">
    <property type="entry name" value="CLECT"/>
    <property type="match status" value="2"/>
</dbReference>
<keyword evidence="9" id="KW-0472">Membrane</keyword>
<comment type="caution">
    <text evidence="11">The sequence shown here is derived from an EMBL/GenBank/DDBJ whole genome shotgun (WGS) entry which is preliminary data.</text>
</comment>
<dbReference type="Gene3D" id="3.10.20.370">
    <property type="match status" value="1"/>
</dbReference>
<protein>
    <submittedName>
        <fullName evidence="11">Pol polyprotein</fullName>
    </submittedName>
</protein>
<keyword evidence="3" id="KW-0540">Nuclease</keyword>
<feature type="domain" description="C-type lectin" evidence="10">
    <location>
        <begin position="165"/>
        <end position="279"/>
    </location>
</feature>
<dbReference type="InterPro" id="IPR043502">
    <property type="entry name" value="DNA/RNA_pol_sf"/>
</dbReference>
<feature type="region of interest" description="Disordered" evidence="8">
    <location>
        <begin position="475"/>
        <end position="502"/>
    </location>
</feature>
<evidence type="ECO:0000313" key="11">
    <source>
        <dbReference type="EMBL" id="GFN86352.1"/>
    </source>
</evidence>
<dbReference type="Pfam" id="PF00059">
    <property type="entry name" value="Lectin_C"/>
    <property type="match status" value="2"/>
</dbReference>
<dbReference type="InterPro" id="IPR001304">
    <property type="entry name" value="C-type_lectin-like"/>
</dbReference>
<gene>
    <name evidence="11" type="ORF">PoB_001285800</name>
</gene>
<keyword evidence="2" id="KW-0548">Nucleotidyltransferase</keyword>
<dbReference type="InterPro" id="IPR050111">
    <property type="entry name" value="C-type_lectin/snaclec_domain"/>
</dbReference>
<dbReference type="InterPro" id="IPR016187">
    <property type="entry name" value="CTDL_fold"/>
</dbReference>
<dbReference type="AlphaFoldDB" id="A0AAV3YVE8"/>
<evidence type="ECO:0000313" key="12">
    <source>
        <dbReference type="Proteomes" id="UP000735302"/>
    </source>
</evidence>
<keyword evidence="6" id="KW-0695">RNA-directed DNA polymerase</keyword>
<dbReference type="EMBL" id="BLXT01001517">
    <property type="protein sequence ID" value="GFN86352.1"/>
    <property type="molecule type" value="Genomic_DNA"/>
</dbReference>
<dbReference type="InterPro" id="IPR016186">
    <property type="entry name" value="C-type_lectin-like/link_sf"/>
</dbReference>